<protein>
    <submittedName>
        <fullName evidence="2">Uncharacterized protein</fullName>
    </submittedName>
</protein>
<keyword evidence="3" id="KW-1185">Reference proteome</keyword>
<feature type="region of interest" description="Disordered" evidence="1">
    <location>
        <begin position="20"/>
        <end position="49"/>
    </location>
</feature>
<evidence type="ECO:0000256" key="1">
    <source>
        <dbReference type="SAM" id="MobiDB-lite"/>
    </source>
</evidence>
<dbReference type="RefSeq" id="WP_385951495.1">
    <property type="nucleotide sequence ID" value="NZ_JBHSUB010000015.1"/>
</dbReference>
<gene>
    <name evidence="2" type="ORF">ACFP9W_12610</name>
</gene>
<evidence type="ECO:0000313" key="2">
    <source>
        <dbReference type="EMBL" id="MFC6378895.1"/>
    </source>
</evidence>
<dbReference type="Proteomes" id="UP001596230">
    <property type="component" value="Unassembled WGS sequence"/>
</dbReference>
<accession>A0ABW1W116</accession>
<comment type="caution">
    <text evidence="2">The sequence shown here is derived from an EMBL/GenBank/DDBJ whole genome shotgun (WGS) entry which is preliminary data.</text>
</comment>
<reference evidence="3" key="1">
    <citation type="journal article" date="2019" name="Int. J. Syst. Evol. Microbiol.">
        <title>The Global Catalogue of Microorganisms (GCM) 10K type strain sequencing project: providing services to taxonomists for standard genome sequencing and annotation.</title>
        <authorList>
            <consortium name="The Broad Institute Genomics Platform"/>
            <consortium name="The Broad Institute Genome Sequencing Center for Infectious Disease"/>
            <person name="Wu L."/>
            <person name="Ma J."/>
        </authorList>
    </citation>
    <scope>NUCLEOTIDE SEQUENCE [LARGE SCALE GENOMIC DNA]</scope>
    <source>
        <strain evidence="3">CGMCC 1.18518</strain>
    </source>
</reference>
<dbReference type="EMBL" id="JBHSUB010000015">
    <property type="protein sequence ID" value="MFC6378895.1"/>
    <property type="molecule type" value="Genomic_DNA"/>
</dbReference>
<name>A0ABW1W116_9GAMM</name>
<sequence>MTEGRINRQDTRVPLAHLSQQCAVDQRNNPPTTDLPDVPEQAGEEKLRG</sequence>
<proteinExistence type="predicted"/>
<organism evidence="2 3">
    <name type="scientific">Tatumella terrea</name>
    <dbReference type="NCBI Taxonomy" id="419007"/>
    <lineage>
        <taxon>Bacteria</taxon>
        <taxon>Pseudomonadati</taxon>
        <taxon>Pseudomonadota</taxon>
        <taxon>Gammaproteobacteria</taxon>
        <taxon>Enterobacterales</taxon>
        <taxon>Erwiniaceae</taxon>
        <taxon>Tatumella</taxon>
    </lineage>
</organism>
<evidence type="ECO:0000313" key="3">
    <source>
        <dbReference type="Proteomes" id="UP001596230"/>
    </source>
</evidence>
<feature type="compositionally biased region" description="Polar residues" evidence="1">
    <location>
        <begin position="20"/>
        <end position="32"/>
    </location>
</feature>